<organism evidence="10 11">
    <name type="scientific">Clostridium lapidicellarium</name>
    <dbReference type="NCBI Taxonomy" id="3240931"/>
    <lineage>
        <taxon>Bacteria</taxon>
        <taxon>Bacillati</taxon>
        <taxon>Bacillota</taxon>
        <taxon>Clostridia</taxon>
        <taxon>Eubacteriales</taxon>
        <taxon>Clostridiaceae</taxon>
        <taxon>Clostridium</taxon>
    </lineage>
</organism>
<evidence type="ECO:0000313" key="11">
    <source>
        <dbReference type="Proteomes" id="UP001565220"/>
    </source>
</evidence>
<name>A0ABV4E011_9CLOT</name>
<keyword evidence="1" id="KW-0004">4Fe-4S</keyword>
<keyword evidence="3" id="KW-0819">tRNA processing</keyword>
<keyword evidence="11" id="KW-1185">Reference proteome</keyword>
<reference evidence="10 11" key="1">
    <citation type="submission" date="2024-08" db="EMBL/GenBank/DDBJ databases">
        <title>Clostridium lapicellarii sp. nov., and Clostridium renhuaiense sp. nov., two species isolated from the mud in a fermentation cellar used for producing sauce-flavour Chinese liquors.</title>
        <authorList>
            <person name="Yang F."/>
            <person name="Wang H."/>
            <person name="Chen L.Q."/>
            <person name="Zhou N."/>
            <person name="Lu J.J."/>
            <person name="Pu X.X."/>
            <person name="Wan B."/>
            <person name="Wang L."/>
            <person name="Liu S.J."/>
        </authorList>
    </citation>
    <scope>NUCLEOTIDE SEQUENCE [LARGE SCALE GENOMIC DNA]</scope>
    <source>
        <strain evidence="10 11">MT-113</strain>
    </source>
</reference>
<dbReference type="PANTHER" id="PTHR30002">
    <property type="entry name" value="EPOXYQUEUOSINE REDUCTASE"/>
    <property type="match status" value="1"/>
</dbReference>
<keyword evidence="4" id="KW-0479">Metal-binding</keyword>
<evidence type="ECO:0000256" key="6">
    <source>
        <dbReference type="ARBA" id="ARBA00023002"/>
    </source>
</evidence>
<dbReference type="GO" id="GO:0052693">
    <property type="term" value="F:epoxyqueuosine reductase activity"/>
    <property type="evidence" value="ECO:0007669"/>
    <property type="project" value="UniProtKB-EC"/>
</dbReference>
<keyword evidence="7" id="KW-0408">Iron</keyword>
<dbReference type="InterPro" id="IPR017900">
    <property type="entry name" value="4Fe4S_Fe_S_CS"/>
</dbReference>
<comment type="caution">
    <text evidence="10">The sequence shown here is derived from an EMBL/GenBank/DDBJ whole genome shotgun (WGS) entry which is preliminary data.</text>
</comment>
<dbReference type="InterPro" id="IPR004453">
    <property type="entry name" value="QueG"/>
</dbReference>
<dbReference type="PROSITE" id="PS51379">
    <property type="entry name" value="4FE4S_FER_2"/>
    <property type="match status" value="1"/>
</dbReference>
<dbReference type="Proteomes" id="UP001565220">
    <property type="component" value="Unassembled WGS sequence"/>
</dbReference>
<evidence type="ECO:0000256" key="5">
    <source>
        <dbReference type="ARBA" id="ARBA00022785"/>
    </source>
</evidence>
<dbReference type="PANTHER" id="PTHR30002:SF4">
    <property type="entry name" value="EPOXYQUEUOSINE REDUCTASE"/>
    <property type="match status" value="1"/>
</dbReference>
<keyword evidence="2" id="KW-0963">Cytoplasm</keyword>
<evidence type="ECO:0000256" key="2">
    <source>
        <dbReference type="ARBA" id="ARBA00022490"/>
    </source>
</evidence>
<keyword evidence="5" id="KW-0671">Queuosine biosynthesis</keyword>
<feature type="domain" description="4Fe-4S ferredoxin-type" evidence="9">
    <location>
        <begin position="165"/>
        <end position="197"/>
    </location>
</feature>
<evidence type="ECO:0000256" key="8">
    <source>
        <dbReference type="ARBA" id="ARBA00023014"/>
    </source>
</evidence>
<evidence type="ECO:0000256" key="3">
    <source>
        <dbReference type="ARBA" id="ARBA00022694"/>
    </source>
</evidence>
<dbReference type="Gene3D" id="3.30.70.20">
    <property type="match status" value="1"/>
</dbReference>
<evidence type="ECO:0000256" key="4">
    <source>
        <dbReference type="ARBA" id="ARBA00022723"/>
    </source>
</evidence>
<dbReference type="PROSITE" id="PS00198">
    <property type="entry name" value="4FE4S_FER_1"/>
    <property type="match status" value="1"/>
</dbReference>
<dbReference type="EMBL" id="JBGFFE010000022">
    <property type="protein sequence ID" value="MEY8764465.1"/>
    <property type="molecule type" value="Genomic_DNA"/>
</dbReference>
<evidence type="ECO:0000256" key="1">
    <source>
        <dbReference type="ARBA" id="ARBA00022485"/>
    </source>
</evidence>
<dbReference type="RefSeq" id="WP_294183322.1">
    <property type="nucleotide sequence ID" value="NZ_JBGFFE010000022.1"/>
</dbReference>
<evidence type="ECO:0000256" key="7">
    <source>
        <dbReference type="ARBA" id="ARBA00023004"/>
    </source>
</evidence>
<dbReference type="SUPFAM" id="SSF46548">
    <property type="entry name" value="alpha-helical ferredoxin"/>
    <property type="match status" value="1"/>
</dbReference>
<accession>A0ABV4E011</accession>
<evidence type="ECO:0000259" key="9">
    <source>
        <dbReference type="PROSITE" id="PS51379"/>
    </source>
</evidence>
<dbReference type="NCBIfam" id="TIGR00276">
    <property type="entry name" value="tRNA epoxyqueuosine(34) reductase QueG"/>
    <property type="match status" value="1"/>
</dbReference>
<proteinExistence type="predicted"/>
<keyword evidence="8" id="KW-0411">Iron-sulfur</keyword>
<dbReference type="Pfam" id="PF08331">
    <property type="entry name" value="QueG_DUF1730"/>
    <property type="match status" value="1"/>
</dbReference>
<sequence>MDYKKEILDFCRGMGLDTVGFTKCRMYTDLGKYLQFRKENLLENEFEEKDIHRRINSYRYMDGGKTIISIAFPYLFKKPIKKGKIGFSIYTWGKDYHEVIGAYLKKICYFIANLGGKAIYFVDNNFLPERYIAFQSGIGFIGENNMLITEKYGSYVFLGEVITDMEIESDMPQISKCGNCNLCQIVCPTGAIRGYRDSNKCMSYITQKKHIDDMWFAKFQGRLFGCDTCQEVCPYNENVAYSNIKGFKPFDFMEKVDLNEIVNIDKSTFMRKYKNTSCGWRGKNIIQRNSIINTLVLKKNVEIKNIKSSYVKDYYNRLLHILKL</sequence>
<evidence type="ECO:0000313" key="10">
    <source>
        <dbReference type="EMBL" id="MEY8764465.1"/>
    </source>
</evidence>
<keyword evidence="6 10" id="KW-0560">Oxidoreductase</keyword>
<protein>
    <submittedName>
        <fullName evidence="10">tRNA epoxyqueuosine(34) reductase QueG</fullName>
        <ecNumber evidence="10">1.17.99.6</ecNumber>
    </submittedName>
</protein>
<gene>
    <name evidence="10" type="primary">queG</name>
    <name evidence="10" type="ORF">AB8S09_12570</name>
</gene>
<dbReference type="InterPro" id="IPR013542">
    <property type="entry name" value="QueG_DUF1730"/>
</dbReference>
<dbReference type="Pfam" id="PF13484">
    <property type="entry name" value="Fer4_16"/>
    <property type="match status" value="1"/>
</dbReference>
<dbReference type="InterPro" id="IPR017896">
    <property type="entry name" value="4Fe4S_Fe-S-bd"/>
</dbReference>
<dbReference type="EC" id="1.17.99.6" evidence="10"/>